<evidence type="ECO:0000313" key="3">
    <source>
        <dbReference type="Proteomes" id="UP001153269"/>
    </source>
</evidence>
<organism evidence="2 3">
    <name type="scientific">Pleuronectes platessa</name>
    <name type="common">European plaice</name>
    <dbReference type="NCBI Taxonomy" id="8262"/>
    <lineage>
        <taxon>Eukaryota</taxon>
        <taxon>Metazoa</taxon>
        <taxon>Chordata</taxon>
        <taxon>Craniata</taxon>
        <taxon>Vertebrata</taxon>
        <taxon>Euteleostomi</taxon>
        <taxon>Actinopterygii</taxon>
        <taxon>Neopterygii</taxon>
        <taxon>Teleostei</taxon>
        <taxon>Neoteleostei</taxon>
        <taxon>Acanthomorphata</taxon>
        <taxon>Carangaria</taxon>
        <taxon>Pleuronectiformes</taxon>
        <taxon>Pleuronectoidei</taxon>
        <taxon>Pleuronectidae</taxon>
        <taxon>Pleuronectes</taxon>
    </lineage>
</organism>
<dbReference type="AlphaFoldDB" id="A0A9N7URK2"/>
<reference evidence="2" key="1">
    <citation type="submission" date="2020-03" db="EMBL/GenBank/DDBJ databases">
        <authorList>
            <person name="Weist P."/>
        </authorList>
    </citation>
    <scope>NUCLEOTIDE SEQUENCE</scope>
</reference>
<sequence length="182" mass="19768">MERIEEGRRTEKNDKGSGGALRQPYFLRLRLWSSQPKTHTDRQWEDSAMTLHPSWAPSGSTEAMLQSPQRPAPGSLGPSTRGRSSLQQDPKVNSHPFLHFSVSFSPSLTTSPTSLSSEVNKELFQSDVRNREQQAGATGSVSRVHQIAAMAVPTSVYLSDRCGCHPASPGSHCPATARALSG</sequence>
<dbReference type="Proteomes" id="UP001153269">
    <property type="component" value="Unassembled WGS sequence"/>
</dbReference>
<feature type="region of interest" description="Disordered" evidence="1">
    <location>
        <begin position="1"/>
        <end position="21"/>
    </location>
</feature>
<protein>
    <submittedName>
        <fullName evidence="2">Uncharacterized protein</fullName>
    </submittedName>
</protein>
<comment type="caution">
    <text evidence="2">The sequence shown here is derived from an EMBL/GenBank/DDBJ whole genome shotgun (WGS) entry which is preliminary data.</text>
</comment>
<dbReference type="EMBL" id="CADEAL010001747">
    <property type="protein sequence ID" value="CAB1435231.1"/>
    <property type="molecule type" value="Genomic_DNA"/>
</dbReference>
<feature type="compositionally biased region" description="Polar residues" evidence="1">
    <location>
        <begin position="57"/>
        <end position="69"/>
    </location>
</feature>
<feature type="region of interest" description="Disordered" evidence="1">
    <location>
        <begin position="37"/>
        <end position="96"/>
    </location>
</feature>
<name>A0A9N7URK2_PLEPL</name>
<evidence type="ECO:0000313" key="2">
    <source>
        <dbReference type="EMBL" id="CAB1435231.1"/>
    </source>
</evidence>
<accession>A0A9N7URK2</accession>
<feature type="compositionally biased region" description="Polar residues" evidence="1">
    <location>
        <begin position="77"/>
        <end position="91"/>
    </location>
</feature>
<evidence type="ECO:0000256" key="1">
    <source>
        <dbReference type="SAM" id="MobiDB-lite"/>
    </source>
</evidence>
<keyword evidence="3" id="KW-1185">Reference proteome</keyword>
<proteinExistence type="predicted"/>
<gene>
    <name evidence="2" type="ORF">PLEPLA_LOCUS23320</name>
</gene>
<feature type="compositionally biased region" description="Basic and acidic residues" evidence="1">
    <location>
        <begin position="1"/>
        <end position="15"/>
    </location>
</feature>